<dbReference type="Proteomes" id="UP000305524">
    <property type="component" value="Unassembled WGS sequence"/>
</dbReference>
<comment type="caution">
    <text evidence="2">The sequence shown here is derived from an EMBL/GenBank/DDBJ whole genome shotgun (WGS) entry which is preliminary data.</text>
</comment>
<reference evidence="2 3" key="1">
    <citation type="journal article" date="2019" name="Environ. Microbiol.">
        <title>An active ?-lactamase is a part of an orchestrated cell wall stress resistance network of Bacillus subtilis and related rhizosphere species.</title>
        <authorList>
            <person name="Bucher T."/>
            <person name="Keren-Paz A."/>
            <person name="Hausser J."/>
            <person name="Olender T."/>
            <person name="Cytryn E."/>
            <person name="Kolodkin-Gal I."/>
        </authorList>
    </citation>
    <scope>NUCLEOTIDE SEQUENCE [LARGE SCALE GENOMIC DNA]</scope>
    <source>
        <strain evidence="2 3">I186</strain>
    </source>
</reference>
<keyword evidence="2" id="KW-0946">Virion</keyword>
<evidence type="ECO:0000313" key="2">
    <source>
        <dbReference type="EMBL" id="TKI84755.1"/>
    </source>
</evidence>
<sequence length="28" mass="2813">NVSPFGPGPNVSPFGPNIGPNVGGMFKK</sequence>
<gene>
    <name evidence="2" type="ORF">FC701_12785</name>
</gene>
<feature type="non-terminal residue" evidence="2">
    <location>
        <position position="1"/>
    </location>
</feature>
<dbReference type="EMBL" id="SZOD01000276">
    <property type="protein sequence ID" value="TKI84755.1"/>
    <property type="molecule type" value="Genomic_DNA"/>
</dbReference>
<proteinExistence type="predicted"/>
<protein>
    <submittedName>
        <fullName evidence="2">Spore coat protein</fullName>
    </submittedName>
</protein>
<evidence type="ECO:0000256" key="1">
    <source>
        <dbReference type="SAM" id="MobiDB-lite"/>
    </source>
</evidence>
<name>A0A4U3AAA3_BACMY</name>
<dbReference type="AlphaFoldDB" id="A0A4U3AAA3"/>
<accession>A0A4U3AAA3</accession>
<organism evidence="2 3">
    <name type="scientific">Bacillus mycoides</name>
    <dbReference type="NCBI Taxonomy" id="1405"/>
    <lineage>
        <taxon>Bacteria</taxon>
        <taxon>Bacillati</taxon>
        <taxon>Bacillota</taxon>
        <taxon>Bacilli</taxon>
        <taxon>Bacillales</taxon>
        <taxon>Bacillaceae</taxon>
        <taxon>Bacillus</taxon>
        <taxon>Bacillus cereus group</taxon>
    </lineage>
</organism>
<keyword evidence="2" id="KW-0167">Capsid protein</keyword>
<evidence type="ECO:0000313" key="3">
    <source>
        <dbReference type="Proteomes" id="UP000305524"/>
    </source>
</evidence>
<feature type="region of interest" description="Disordered" evidence="1">
    <location>
        <begin position="1"/>
        <end position="28"/>
    </location>
</feature>